<keyword evidence="4" id="KW-1185">Reference proteome</keyword>
<dbReference type="EMBL" id="JARHTQ010000047">
    <property type="protein sequence ID" value="MDF2261101.1"/>
    <property type="molecule type" value="Genomic_DNA"/>
</dbReference>
<keyword evidence="1" id="KW-0472">Membrane</keyword>
<gene>
    <name evidence="3" type="ORF">P2L57_36905</name>
</gene>
<dbReference type="InterPro" id="IPR025565">
    <property type="entry name" value="DUF4328"/>
</dbReference>
<dbReference type="Proteomes" id="UP001220022">
    <property type="component" value="Unassembled WGS sequence"/>
</dbReference>
<comment type="caution">
    <text evidence="3">The sequence shown here is derived from an EMBL/GenBank/DDBJ whole genome shotgun (WGS) entry which is preliminary data.</text>
</comment>
<feature type="domain" description="DUF4328" evidence="2">
    <location>
        <begin position="38"/>
        <end position="187"/>
    </location>
</feature>
<keyword evidence="1" id="KW-0812">Transmembrane</keyword>
<accession>A0ABT5ZB76</accession>
<evidence type="ECO:0000313" key="4">
    <source>
        <dbReference type="Proteomes" id="UP001220022"/>
    </source>
</evidence>
<reference evidence="3 4" key="1">
    <citation type="submission" date="2023-03" db="EMBL/GenBank/DDBJ databases">
        <title>Draft genome sequence of type strain Streptomyces ferralitis JCM 14344.</title>
        <authorList>
            <person name="Klaysubun C."/>
            <person name="Duangmal K."/>
        </authorList>
    </citation>
    <scope>NUCLEOTIDE SEQUENCE [LARGE SCALE GENOMIC DNA]</scope>
    <source>
        <strain evidence="3 4">JCM 14344</strain>
    </source>
</reference>
<feature type="transmembrane region" description="Helical" evidence="1">
    <location>
        <begin position="47"/>
        <end position="70"/>
    </location>
</feature>
<keyword evidence="1" id="KW-1133">Transmembrane helix</keyword>
<dbReference type="RefSeq" id="WP_275822363.1">
    <property type="nucleotide sequence ID" value="NZ_BAAANM010000043.1"/>
</dbReference>
<feature type="transmembrane region" description="Helical" evidence="1">
    <location>
        <begin position="90"/>
        <end position="110"/>
    </location>
</feature>
<protein>
    <submittedName>
        <fullName evidence="3">DUF4328 domain-containing protein</fullName>
    </submittedName>
</protein>
<evidence type="ECO:0000256" key="1">
    <source>
        <dbReference type="SAM" id="Phobius"/>
    </source>
</evidence>
<feature type="transmembrane region" description="Helical" evidence="1">
    <location>
        <begin position="122"/>
        <end position="141"/>
    </location>
</feature>
<organism evidence="3 4">
    <name type="scientific">Streptantibioticus ferralitis</name>
    <dbReference type="NCBI Taxonomy" id="236510"/>
    <lineage>
        <taxon>Bacteria</taxon>
        <taxon>Bacillati</taxon>
        <taxon>Actinomycetota</taxon>
        <taxon>Actinomycetes</taxon>
        <taxon>Kitasatosporales</taxon>
        <taxon>Streptomycetaceae</taxon>
        <taxon>Streptantibioticus</taxon>
    </lineage>
</organism>
<dbReference type="Pfam" id="PF14219">
    <property type="entry name" value="DUF4328"/>
    <property type="match status" value="1"/>
</dbReference>
<evidence type="ECO:0000259" key="2">
    <source>
        <dbReference type="Pfam" id="PF14219"/>
    </source>
</evidence>
<feature type="transmembrane region" description="Helical" evidence="1">
    <location>
        <begin position="162"/>
        <end position="183"/>
    </location>
</feature>
<name>A0ABT5ZB76_9ACTN</name>
<evidence type="ECO:0000313" key="3">
    <source>
        <dbReference type="EMBL" id="MDF2261101.1"/>
    </source>
</evidence>
<sequence length="199" mass="22081">MLISLELVREILVSVQNWRDYVVVHDYLTGAATKADLESADSGALTVLASTGLMFLISLAAGVAFLIWLWRARINAELMSGAAAHRRGRAWVVAAWITPVANLWYPYQIVSDIWQASAPRRPVPVTLINAWWASFVAAVLVRPIQWRMASQEATEHDVLANANLSTLLTALYLVAGVLIILIIRRNTAWQTHRLAQDAV</sequence>
<proteinExistence type="predicted"/>